<keyword evidence="5" id="KW-0949">S-adenosyl-L-methionine</keyword>
<protein>
    <submittedName>
        <fullName evidence="15">KamA family radical SAM protein</fullName>
    </submittedName>
</protein>
<dbReference type="InterPro" id="IPR003739">
    <property type="entry name" value="Lys_aminomutase/Glu_NH3_mut"/>
</dbReference>
<feature type="domain" description="Radical SAM core" evidence="13">
    <location>
        <begin position="143"/>
        <end position="308"/>
    </location>
</feature>
<keyword evidence="10" id="KW-0413">Isomerase</keyword>
<dbReference type="EMBL" id="JABRWM010000003">
    <property type="protein sequence ID" value="NRF18060.1"/>
    <property type="molecule type" value="Genomic_DNA"/>
</dbReference>
<dbReference type="GO" id="GO:0051539">
    <property type="term" value="F:4 iron, 4 sulfur cluster binding"/>
    <property type="evidence" value="ECO:0007669"/>
    <property type="project" value="UniProtKB-KW"/>
</dbReference>
<keyword evidence="15" id="KW-0614">Plasmid</keyword>
<comment type="similarity">
    <text evidence="3">Belongs to the radical SAM superfamily. KamA family.</text>
</comment>
<comment type="cofactor">
    <cofactor evidence="2">
        <name>[4Fe-4S] cluster</name>
        <dbReference type="ChEBI" id="CHEBI:49883"/>
    </cofactor>
</comment>
<evidence type="ECO:0000256" key="5">
    <source>
        <dbReference type="ARBA" id="ARBA00022691"/>
    </source>
</evidence>
<keyword evidence="6 11" id="KW-0479">Metal-binding</keyword>
<dbReference type="Pfam" id="PF04055">
    <property type="entry name" value="Radical_SAM"/>
    <property type="match status" value="1"/>
</dbReference>
<organism evidence="15 16">
    <name type="scientific">Agrobacterium pusense</name>
    <dbReference type="NCBI Taxonomy" id="648995"/>
    <lineage>
        <taxon>Bacteria</taxon>
        <taxon>Pseudomonadati</taxon>
        <taxon>Pseudomonadota</taxon>
        <taxon>Alphaproteobacteria</taxon>
        <taxon>Hyphomicrobiales</taxon>
        <taxon>Rhizobiaceae</taxon>
        <taxon>Rhizobium/Agrobacterium group</taxon>
        <taxon>Agrobacterium</taxon>
    </lineage>
</organism>
<dbReference type="GO" id="GO:0046872">
    <property type="term" value="F:metal ion binding"/>
    <property type="evidence" value="ECO:0007669"/>
    <property type="project" value="UniProtKB-KW"/>
</dbReference>
<dbReference type="PANTHER" id="PTHR30538:SF0">
    <property type="entry name" value="L-LYSINE 2,3-AMINOMUTASE AQ_1632-RELATED"/>
    <property type="match status" value="1"/>
</dbReference>
<dbReference type="InterPro" id="IPR013785">
    <property type="entry name" value="Aldolase_TIM"/>
</dbReference>
<keyword evidence="16" id="KW-1185">Reference proteome</keyword>
<evidence type="ECO:0000259" key="14">
    <source>
        <dbReference type="Pfam" id="PF12544"/>
    </source>
</evidence>
<sequence>MLPHAIQQRVHQTCLPFWRSIPGWREASDEEFENWLWQERNSVTTVDGLAAVLGEQIAPEFMEDLRAGMATAPMAMRLTPYVVALINWNEPYADPLRRQFLPLASEYQPPHPLLRLDSLDEHGDTKTPGLVHRYPDRALFLATDHCPVYCRFCTRSYSVGLDTETVTKDRNSPTRERWERIFKHIRETPTINDVVVSGGDCFRLKASQITLIGQGLLAIPHVRRIRFATKGLAIEPMKILSAPDWTDALIALCDAGRRTQVEVVLHSHFNHPHEITEYTIAAANHLFSRGITVRNQAVLLRGVNDDPVVLAKLVKTLSDLHIHPYYVYACDLVDGIEDLRLPIRRVCELEKYVRGVTAGYNTPAFVVDAPGGGGKRVVHSYELYDPELGLTAYTAPSVKSGAVFIYPDPLSSLSPERRLAWLDPERSKEMLCSFTDRARAVL</sequence>
<dbReference type="Proteomes" id="UP001155820">
    <property type="component" value="Unassembled WGS sequence"/>
</dbReference>
<feature type="modified residue" description="N6-(pyridoxal phosphate)lysine" evidence="12">
    <location>
        <position position="375"/>
    </location>
</feature>
<evidence type="ECO:0000256" key="1">
    <source>
        <dbReference type="ARBA" id="ARBA00001933"/>
    </source>
</evidence>
<keyword evidence="9 11" id="KW-0411">Iron-sulfur</keyword>
<feature type="binding site" evidence="11">
    <location>
        <position position="146"/>
    </location>
    <ligand>
        <name>[4Fe-4S] cluster</name>
        <dbReference type="ChEBI" id="CHEBI:49883"/>
        <note>4Fe-4S-S-AdoMet</note>
    </ligand>
</feature>
<evidence type="ECO:0000256" key="11">
    <source>
        <dbReference type="PIRSR" id="PIRSR004911-1"/>
    </source>
</evidence>
<evidence type="ECO:0000256" key="4">
    <source>
        <dbReference type="ARBA" id="ARBA00022485"/>
    </source>
</evidence>
<dbReference type="AlphaFoldDB" id="A0AA44EG84"/>
<proteinExistence type="inferred from homology"/>
<dbReference type="Pfam" id="PF12544">
    <property type="entry name" value="LAM_C"/>
    <property type="match status" value="1"/>
</dbReference>
<evidence type="ECO:0000256" key="3">
    <source>
        <dbReference type="ARBA" id="ARBA00008703"/>
    </source>
</evidence>
<evidence type="ECO:0000313" key="16">
    <source>
        <dbReference type="Proteomes" id="UP001155820"/>
    </source>
</evidence>
<dbReference type="SFLD" id="SFLDG01070">
    <property type="entry name" value="PLP-dependent"/>
    <property type="match status" value="1"/>
</dbReference>
<evidence type="ECO:0000256" key="12">
    <source>
        <dbReference type="PIRSR" id="PIRSR603739-50"/>
    </source>
</evidence>
<dbReference type="Gene3D" id="3.20.20.70">
    <property type="entry name" value="Aldolase class I"/>
    <property type="match status" value="1"/>
</dbReference>
<dbReference type="Gene3D" id="6.10.140.1170">
    <property type="match status" value="1"/>
</dbReference>
<evidence type="ECO:0000256" key="6">
    <source>
        <dbReference type="ARBA" id="ARBA00022723"/>
    </source>
</evidence>
<gene>
    <name evidence="15" type="ORF">FOB26_02700</name>
</gene>
<dbReference type="InterPro" id="IPR025895">
    <property type="entry name" value="LAM_C_dom"/>
</dbReference>
<geneLocation type="plasmid" evidence="15">
    <name>unnamed3</name>
</geneLocation>
<evidence type="ECO:0000313" key="15">
    <source>
        <dbReference type="EMBL" id="NRF18060.1"/>
    </source>
</evidence>
<dbReference type="InterPro" id="IPR007197">
    <property type="entry name" value="rSAM"/>
</dbReference>
<evidence type="ECO:0000259" key="13">
    <source>
        <dbReference type="Pfam" id="PF04055"/>
    </source>
</evidence>
<dbReference type="RefSeq" id="WP_172873390.1">
    <property type="nucleotide sequence ID" value="NZ_JABRWL010000004.1"/>
</dbReference>
<feature type="domain" description="Lysine-2,3-aminomutase C-terminal" evidence="14">
    <location>
        <begin position="353"/>
        <end position="378"/>
    </location>
</feature>
<keyword evidence="8" id="KW-0408">Iron</keyword>
<dbReference type="PANTHER" id="PTHR30538">
    <property type="entry name" value="LYSINE 2,3-AMINOMUTASE-RELATED"/>
    <property type="match status" value="1"/>
</dbReference>
<dbReference type="InterPro" id="IPR058240">
    <property type="entry name" value="rSAM_sf"/>
</dbReference>
<dbReference type="PIRSF" id="PIRSF004911">
    <property type="entry name" value="DUF160"/>
    <property type="match status" value="1"/>
</dbReference>
<comment type="cofactor">
    <cofactor evidence="1 12">
        <name>pyridoxal 5'-phosphate</name>
        <dbReference type="ChEBI" id="CHEBI:597326"/>
    </cofactor>
</comment>
<dbReference type="GO" id="GO:0016853">
    <property type="term" value="F:isomerase activity"/>
    <property type="evidence" value="ECO:0007669"/>
    <property type="project" value="UniProtKB-KW"/>
</dbReference>
<reference evidence="15" key="1">
    <citation type="submission" date="2019-07" db="EMBL/GenBank/DDBJ databases">
        <title>FDA dAtabase for Regulatory Grade micrObial Sequences (FDA-ARGOS): Supporting development and validation of Infectious Disease Dx tests.</title>
        <authorList>
            <person name="Bachman M."/>
            <person name="Young C."/>
            <person name="Tallon L."/>
            <person name="Sadzewicz L."/>
            <person name="Vavikolanu K."/>
            <person name="Mehta A."/>
            <person name="Aluvathingal J."/>
            <person name="Nadendla S."/>
            <person name="Nandy P."/>
            <person name="Geyer C."/>
            <person name="Yan Y."/>
            <person name="Sichtig H."/>
        </authorList>
    </citation>
    <scope>NUCLEOTIDE SEQUENCE</scope>
    <source>
        <strain evidence="15">FDAARGOS_618</strain>
        <plasmid evidence="15">unnamed3</plasmid>
    </source>
</reference>
<accession>A0AA44EG84</accession>
<evidence type="ECO:0000256" key="7">
    <source>
        <dbReference type="ARBA" id="ARBA00022898"/>
    </source>
</evidence>
<evidence type="ECO:0000256" key="10">
    <source>
        <dbReference type="ARBA" id="ARBA00023235"/>
    </source>
</evidence>
<comment type="caution">
    <text evidence="15">The sequence shown here is derived from an EMBL/GenBank/DDBJ whole genome shotgun (WGS) entry which is preliminary data.</text>
</comment>
<keyword evidence="7 12" id="KW-0663">Pyridoxal phosphate</keyword>
<dbReference type="SUPFAM" id="SSF102114">
    <property type="entry name" value="Radical SAM enzymes"/>
    <property type="match status" value="1"/>
</dbReference>
<name>A0AA44EG84_9HYPH</name>
<evidence type="ECO:0000256" key="8">
    <source>
        <dbReference type="ARBA" id="ARBA00023004"/>
    </source>
</evidence>
<evidence type="ECO:0000256" key="2">
    <source>
        <dbReference type="ARBA" id="ARBA00001966"/>
    </source>
</evidence>
<feature type="binding site" evidence="11">
    <location>
        <position position="153"/>
    </location>
    <ligand>
        <name>[4Fe-4S] cluster</name>
        <dbReference type="ChEBI" id="CHEBI:49883"/>
        <note>4Fe-4S-S-AdoMet</note>
    </ligand>
</feature>
<dbReference type="SFLD" id="SFLDS00029">
    <property type="entry name" value="Radical_SAM"/>
    <property type="match status" value="1"/>
</dbReference>
<keyword evidence="4 11" id="KW-0004">4Fe-4S</keyword>
<feature type="binding site" evidence="11">
    <location>
        <position position="150"/>
    </location>
    <ligand>
        <name>[4Fe-4S] cluster</name>
        <dbReference type="ChEBI" id="CHEBI:49883"/>
        <note>4Fe-4S-S-AdoMet</note>
    </ligand>
</feature>
<evidence type="ECO:0000256" key="9">
    <source>
        <dbReference type="ARBA" id="ARBA00023014"/>
    </source>
</evidence>
<dbReference type="NCBIfam" id="TIGR00238">
    <property type="entry name" value="KamA family radical SAM protein"/>
    <property type="match status" value="1"/>
</dbReference>